<gene>
    <name evidence="7" type="ORF">RHS04_08981</name>
</gene>
<comment type="catalytic activity">
    <reaction evidence="4">
        <text>Couples ATP hydrolysis with the unwinding of duplex DNA by translocating in the 3'-5' direction.</text>
        <dbReference type="EC" id="5.6.2.4"/>
    </reaction>
</comment>
<feature type="domain" description="Helicase ATP-binding" evidence="6">
    <location>
        <begin position="41"/>
        <end position="206"/>
    </location>
</feature>
<keyword evidence="7" id="KW-0378">Hydrolase</keyword>
<evidence type="ECO:0000313" key="8">
    <source>
        <dbReference type="Proteomes" id="UP000650582"/>
    </source>
</evidence>
<dbReference type="GO" id="GO:0005694">
    <property type="term" value="C:chromosome"/>
    <property type="evidence" value="ECO:0007669"/>
    <property type="project" value="TreeGrafter"/>
</dbReference>
<evidence type="ECO:0000256" key="4">
    <source>
        <dbReference type="ARBA" id="ARBA00034617"/>
    </source>
</evidence>
<dbReference type="EC" id="5.6.2.4" evidence="5"/>
<organism evidence="7 8">
    <name type="scientific">Rhizoctonia solani</name>
    <dbReference type="NCBI Taxonomy" id="456999"/>
    <lineage>
        <taxon>Eukaryota</taxon>
        <taxon>Fungi</taxon>
        <taxon>Dikarya</taxon>
        <taxon>Basidiomycota</taxon>
        <taxon>Agaricomycotina</taxon>
        <taxon>Agaricomycetes</taxon>
        <taxon>Cantharellales</taxon>
        <taxon>Ceratobasidiaceae</taxon>
        <taxon>Rhizoctonia</taxon>
    </lineage>
</organism>
<evidence type="ECO:0000256" key="5">
    <source>
        <dbReference type="ARBA" id="ARBA00034808"/>
    </source>
</evidence>
<dbReference type="PROSITE" id="PS51192">
    <property type="entry name" value="HELICASE_ATP_BIND_1"/>
    <property type="match status" value="1"/>
</dbReference>
<evidence type="ECO:0000256" key="1">
    <source>
        <dbReference type="ARBA" id="ARBA00005446"/>
    </source>
</evidence>
<comment type="caution">
    <text evidence="7">The sequence shown here is derived from an EMBL/GenBank/DDBJ whole genome shotgun (WGS) entry which is preliminary data.</text>
</comment>
<dbReference type="PANTHER" id="PTHR13710:SF105">
    <property type="entry name" value="ATP-DEPENDENT DNA HELICASE Q1"/>
    <property type="match status" value="1"/>
</dbReference>
<dbReference type="GO" id="GO:0009378">
    <property type="term" value="F:four-way junction helicase activity"/>
    <property type="evidence" value="ECO:0007669"/>
    <property type="project" value="TreeGrafter"/>
</dbReference>
<keyword evidence="7" id="KW-0067">ATP-binding</keyword>
<evidence type="ECO:0000259" key="6">
    <source>
        <dbReference type="PROSITE" id="PS51192"/>
    </source>
</evidence>
<dbReference type="GO" id="GO:0005524">
    <property type="term" value="F:ATP binding"/>
    <property type="evidence" value="ECO:0007669"/>
    <property type="project" value="InterPro"/>
</dbReference>
<dbReference type="GO" id="GO:0000724">
    <property type="term" value="P:double-strand break repair via homologous recombination"/>
    <property type="evidence" value="ECO:0007669"/>
    <property type="project" value="TreeGrafter"/>
</dbReference>
<keyword evidence="3" id="KW-0413">Isomerase</keyword>
<dbReference type="PANTHER" id="PTHR13710">
    <property type="entry name" value="DNA HELICASE RECQ FAMILY MEMBER"/>
    <property type="match status" value="1"/>
</dbReference>
<evidence type="ECO:0000256" key="2">
    <source>
        <dbReference type="ARBA" id="ARBA00023125"/>
    </source>
</evidence>
<dbReference type="SUPFAM" id="SSF52540">
    <property type="entry name" value="P-loop containing nucleoside triphosphate hydrolases"/>
    <property type="match status" value="1"/>
</dbReference>
<dbReference type="InterPro" id="IPR011545">
    <property type="entry name" value="DEAD/DEAH_box_helicase_dom"/>
</dbReference>
<dbReference type="Proteomes" id="UP000650582">
    <property type="component" value="Unassembled WGS sequence"/>
</dbReference>
<dbReference type="SMART" id="SM00487">
    <property type="entry name" value="DEXDc"/>
    <property type="match status" value="1"/>
</dbReference>
<sequence>MSIISVPRVWSQQRKNEAIDLITTEKYGPGFKLHDWQRETVLHLLSGNDVLLQAPTGAGKSLPFQLYALARPNDTVVVVSPLKMLEQELIRNMTDIGISAVALNADTESAAAREGRSLWRECADGRYRMMLCSPEQLASPKMSDLLEKASFQRRVRLIVVDEVHLIPIWGGKVDGRAFRRAFVAIGSLRSRLDSSRTVFHGLSATLMPGKATSIVESSLGLQGPNYQRIKLDCVRTNLHIVLCRINSSYTSGFFDDLDWLLAELLDPEATDK</sequence>
<dbReference type="Gene3D" id="3.40.50.300">
    <property type="entry name" value="P-loop containing nucleotide triphosphate hydrolases"/>
    <property type="match status" value="1"/>
</dbReference>
<accession>A0A8H7LG21</accession>
<dbReference type="GO" id="GO:0005737">
    <property type="term" value="C:cytoplasm"/>
    <property type="evidence" value="ECO:0007669"/>
    <property type="project" value="TreeGrafter"/>
</dbReference>
<dbReference type="GO" id="GO:0003677">
    <property type="term" value="F:DNA binding"/>
    <property type="evidence" value="ECO:0007669"/>
    <property type="project" value="UniProtKB-KW"/>
</dbReference>
<keyword evidence="7" id="KW-0547">Nucleotide-binding</keyword>
<comment type="similarity">
    <text evidence="1">Belongs to the helicase family. RecQ subfamily.</text>
</comment>
<name>A0A8H7LG21_9AGAM</name>
<dbReference type="InterPro" id="IPR014001">
    <property type="entry name" value="Helicase_ATP-bd"/>
</dbReference>
<evidence type="ECO:0000256" key="3">
    <source>
        <dbReference type="ARBA" id="ARBA00023235"/>
    </source>
</evidence>
<proteinExistence type="inferred from homology"/>
<evidence type="ECO:0000313" key="7">
    <source>
        <dbReference type="EMBL" id="KAF8668506.1"/>
    </source>
</evidence>
<dbReference type="GO" id="GO:0043138">
    <property type="term" value="F:3'-5' DNA helicase activity"/>
    <property type="evidence" value="ECO:0007669"/>
    <property type="project" value="UniProtKB-EC"/>
</dbReference>
<dbReference type="InterPro" id="IPR027417">
    <property type="entry name" value="P-loop_NTPase"/>
</dbReference>
<dbReference type="EMBL" id="JACYCC010000339">
    <property type="protein sequence ID" value="KAF8668506.1"/>
    <property type="molecule type" value="Genomic_DNA"/>
</dbReference>
<dbReference type="AlphaFoldDB" id="A0A8H7LG21"/>
<keyword evidence="7" id="KW-0347">Helicase</keyword>
<reference evidence="7" key="1">
    <citation type="submission" date="2020-09" db="EMBL/GenBank/DDBJ databases">
        <title>Comparative genome analyses of four rice-infecting Rhizoctonia solani isolates reveal extensive enrichment of homogalacturonan modification genes.</title>
        <authorList>
            <person name="Lee D.-Y."/>
            <person name="Jeon J."/>
            <person name="Kim K.-T."/>
            <person name="Cheong K."/>
            <person name="Song H."/>
            <person name="Choi G."/>
            <person name="Ko J."/>
            <person name="Opiyo S.O."/>
            <person name="Zuo S."/>
            <person name="Madhav S."/>
            <person name="Lee Y.-H."/>
            <person name="Wang G.-L."/>
        </authorList>
    </citation>
    <scope>NUCLEOTIDE SEQUENCE</scope>
    <source>
        <strain evidence="7">AG1-IA YN-7</strain>
    </source>
</reference>
<dbReference type="Pfam" id="PF00270">
    <property type="entry name" value="DEAD"/>
    <property type="match status" value="1"/>
</dbReference>
<keyword evidence="2" id="KW-0238">DNA-binding</keyword>
<protein>
    <recommendedName>
        <fullName evidence="5">DNA 3'-5' helicase</fullName>
        <ecNumber evidence="5">5.6.2.4</ecNumber>
    </recommendedName>
</protein>